<evidence type="ECO:0000313" key="1">
    <source>
        <dbReference type="EMBL" id="SHI30029.1"/>
    </source>
</evidence>
<accession>A0A1M6A0Z3</accession>
<evidence type="ECO:0008006" key="3">
    <source>
        <dbReference type="Google" id="ProtNLM"/>
    </source>
</evidence>
<dbReference type="RefSeq" id="WP_035106119.1">
    <property type="nucleotide sequence ID" value="NZ_ALIH01000004.1"/>
</dbReference>
<dbReference type="AlphaFoldDB" id="A0A1M6A0Z3"/>
<proteinExistence type="predicted"/>
<name>A0A1M6A0Z3_9FLAO</name>
<dbReference type="Proteomes" id="UP000184396">
    <property type="component" value="Unassembled WGS sequence"/>
</dbReference>
<protein>
    <recommendedName>
        <fullName evidence="3">NIPSNAP protein</fullName>
    </recommendedName>
</protein>
<gene>
    <name evidence="1" type="ORF">SAMN05216261_0123</name>
</gene>
<reference evidence="1 2" key="1">
    <citation type="submission" date="2016-11" db="EMBL/GenBank/DDBJ databases">
        <authorList>
            <person name="Jaros S."/>
            <person name="Januszkiewicz K."/>
            <person name="Wedrychowicz H."/>
        </authorList>
    </citation>
    <scope>NUCLEOTIDE SEQUENCE [LARGE SCALE GENOMIC DNA]</scope>
    <source>
        <strain evidence="1 2">CGMCC 1.12213</strain>
    </source>
</reference>
<dbReference type="OrthoDB" id="954762at2"/>
<keyword evidence="2" id="KW-1185">Reference proteome</keyword>
<sequence>MKTLIAFFIISITSLSYGQTEKISMIDYVQVLNSNKAEALFYYQNNWEQLRIKAIEKGYIHSYQLLETEPTETEPYSFILITTYKNQLQFDASETNFNTLIEAGNGLKLMNKKKPGEFRKIISHNSAVIHWN</sequence>
<evidence type="ECO:0000313" key="2">
    <source>
        <dbReference type="Proteomes" id="UP000184396"/>
    </source>
</evidence>
<organism evidence="1 2">
    <name type="scientific">Algibacter luteus</name>
    <dbReference type="NCBI Taxonomy" id="1178825"/>
    <lineage>
        <taxon>Bacteria</taxon>
        <taxon>Pseudomonadati</taxon>
        <taxon>Bacteroidota</taxon>
        <taxon>Flavobacteriia</taxon>
        <taxon>Flavobacteriales</taxon>
        <taxon>Flavobacteriaceae</taxon>
        <taxon>Algibacter</taxon>
    </lineage>
</organism>
<dbReference type="STRING" id="1178825.SAMN05216261_0123"/>
<dbReference type="EMBL" id="FQYK01000001">
    <property type="protein sequence ID" value="SHI30029.1"/>
    <property type="molecule type" value="Genomic_DNA"/>
</dbReference>
<dbReference type="eggNOG" id="ENOG50333UV">
    <property type="taxonomic scope" value="Bacteria"/>
</dbReference>